<feature type="domain" description="OmpR/PhoB-type" evidence="6">
    <location>
        <begin position="1"/>
        <end position="96"/>
    </location>
</feature>
<evidence type="ECO:0000259" key="6">
    <source>
        <dbReference type="PROSITE" id="PS51755"/>
    </source>
</evidence>
<reference evidence="8" key="1">
    <citation type="journal article" date="2019" name="Int. J. Syst. Evol. Microbiol.">
        <title>The Global Catalogue of Microorganisms (GCM) 10K type strain sequencing project: providing services to taxonomists for standard genome sequencing and annotation.</title>
        <authorList>
            <consortium name="The Broad Institute Genomics Platform"/>
            <consortium name="The Broad Institute Genome Sequencing Center for Infectious Disease"/>
            <person name="Wu L."/>
            <person name="Ma J."/>
        </authorList>
    </citation>
    <scope>NUCLEOTIDE SEQUENCE [LARGE SCALE GENOMIC DNA]</scope>
    <source>
        <strain evidence="8">CGMCC 4.7132</strain>
    </source>
</reference>
<protein>
    <submittedName>
        <fullName evidence="7">BTAD domain-containing putative transcriptional regulator</fullName>
    </submittedName>
</protein>
<dbReference type="SUPFAM" id="SSF48452">
    <property type="entry name" value="TPR-like"/>
    <property type="match status" value="1"/>
</dbReference>
<dbReference type="EMBL" id="JBHSFP010000034">
    <property type="protein sequence ID" value="MFC4535652.1"/>
    <property type="molecule type" value="Genomic_DNA"/>
</dbReference>
<dbReference type="Pfam" id="PF00931">
    <property type="entry name" value="NB-ARC"/>
    <property type="match status" value="1"/>
</dbReference>
<accession>A0ABV9CTD0</accession>
<dbReference type="SMART" id="SM00862">
    <property type="entry name" value="Trans_reg_C"/>
    <property type="match status" value="1"/>
</dbReference>
<evidence type="ECO:0000256" key="5">
    <source>
        <dbReference type="PROSITE-ProRule" id="PRU01091"/>
    </source>
</evidence>
<dbReference type="PROSITE" id="PS51755">
    <property type="entry name" value="OMPR_PHOB"/>
    <property type="match status" value="1"/>
</dbReference>
<dbReference type="RefSeq" id="WP_380848629.1">
    <property type="nucleotide sequence ID" value="NZ_JBHSFP010000034.1"/>
</dbReference>
<sequence length="592" mass="64633">MEFRILGTVEVATSSGVTIRIGGPKVRTLLAVLLLRANTSIRTDRLVDVIWDGHPPRSAMSTVHAYVSRLRSRLAAAGADGADRIVTDAQGYRIRVAPHELDAESFRQHVDRARAVRDEGAAAAAGEEFDAALRLWRGPALADISAGFVHPHAASLNEKRAEVMEERLAIALDTGQPELVAELRKMVLVYPTRERLTGLLMLALYRAGRPAEALRAFQAICRRFREELGMTPGRELQTLHQQILTDTVAPPKPAGVPLAADRNLPPDLVDFTGRTEQVHRLTKRLTDTGTATAVYSITGMAGVGKTALAIHVAHLVADRYPDGQLFLDLRAHRTDSGAIRPDAALETLLLMIGVPRQAVPDTLELRAALWRTQMAHRRAMVVLDDAASLAQIESLLPGNKDCVVLVTSRHQLSGLATTDTVPVEPLSLDGATHLFTTIVGRNREIPAEDEIRDTASLCSCVPLAVRAAADRFVSRPAWSVGDLNRWLADTWVVRSETVSRDVRTGSALAGSFHLLDEALRDLLVSLVAYPDSTFDVDSAAAWVGMPTEKTSRRLEALVDRSMLESPHYGTYRFNALVWAYAYGQAVAVRRTA</sequence>
<dbReference type="SUPFAM" id="SSF46894">
    <property type="entry name" value="C-terminal effector domain of the bipartite response regulators"/>
    <property type="match status" value="1"/>
</dbReference>
<dbReference type="Pfam" id="PF00486">
    <property type="entry name" value="Trans_reg_C"/>
    <property type="match status" value="1"/>
</dbReference>
<dbReference type="InterPro" id="IPR011990">
    <property type="entry name" value="TPR-like_helical_dom_sf"/>
</dbReference>
<dbReference type="SUPFAM" id="SSF52540">
    <property type="entry name" value="P-loop containing nucleoside triphosphate hydrolases"/>
    <property type="match status" value="1"/>
</dbReference>
<name>A0ABV9CTD0_9ACTN</name>
<comment type="caution">
    <text evidence="7">The sequence shown here is derived from an EMBL/GenBank/DDBJ whole genome shotgun (WGS) entry which is preliminary data.</text>
</comment>
<dbReference type="Gene3D" id="3.40.50.300">
    <property type="entry name" value="P-loop containing nucleotide triphosphate hydrolases"/>
    <property type="match status" value="1"/>
</dbReference>
<proteinExistence type="inferred from homology"/>
<dbReference type="PRINTS" id="PR00364">
    <property type="entry name" value="DISEASERSIST"/>
</dbReference>
<dbReference type="InterPro" id="IPR001867">
    <property type="entry name" value="OmpR/PhoB-type_DNA-bd"/>
</dbReference>
<organism evidence="7 8">
    <name type="scientific">Sphaerisporangium dianthi</name>
    <dbReference type="NCBI Taxonomy" id="1436120"/>
    <lineage>
        <taxon>Bacteria</taxon>
        <taxon>Bacillati</taxon>
        <taxon>Actinomycetota</taxon>
        <taxon>Actinomycetes</taxon>
        <taxon>Streptosporangiales</taxon>
        <taxon>Streptosporangiaceae</taxon>
        <taxon>Sphaerisporangium</taxon>
    </lineage>
</organism>
<dbReference type="CDD" id="cd15831">
    <property type="entry name" value="BTAD"/>
    <property type="match status" value="1"/>
</dbReference>
<gene>
    <name evidence="7" type="ORF">ACFO60_33230</name>
</gene>
<comment type="similarity">
    <text evidence="1">Belongs to the AfsR/DnrI/RedD regulatory family.</text>
</comment>
<evidence type="ECO:0000313" key="7">
    <source>
        <dbReference type="EMBL" id="MFC4535652.1"/>
    </source>
</evidence>
<dbReference type="InterPro" id="IPR036388">
    <property type="entry name" value="WH-like_DNA-bd_sf"/>
</dbReference>
<dbReference type="InterPro" id="IPR016032">
    <property type="entry name" value="Sig_transdc_resp-reg_C-effctor"/>
</dbReference>
<dbReference type="Pfam" id="PF03704">
    <property type="entry name" value="BTAD"/>
    <property type="match status" value="1"/>
</dbReference>
<dbReference type="InterPro" id="IPR051677">
    <property type="entry name" value="AfsR-DnrI-RedD_regulator"/>
</dbReference>
<evidence type="ECO:0000256" key="3">
    <source>
        <dbReference type="ARBA" id="ARBA00023125"/>
    </source>
</evidence>
<dbReference type="Gene3D" id="1.25.40.10">
    <property type="entry name" value="Tetratricopeptide repeat domain"/>
    <property type="match status" value="1"/>
</dbReference>
<evidence type="ECO:0000256" key="2">
    <source>
        <dbReference type="ARBA" id="ARBA00023015"/>
    </source>
</evidence>
<dbReference type="Proteomes" id="UP001596004">
    <property type="component" value="Unassembled WGS sequence"/>
</dbReference>
<keyword evidence="8" id="KW-1185">Reference proteome</keyword>
<feature type="DNA-binding region" description="OmpR/PhoB-type" evidence="5">
    <location>
        <begin position="1"/>
        <end position="96"/>
    </location>
</feature>
<evidence type="ECO:0000256" key="1">
    <source>
        <dbReference type="ARBA" id="ARBA00005820"/>
    </source>
</evidence>
<keyword evidence="4" id="KW-0804">Transcription</keyword>
<dbReference type="InterPro" id="IPR005158">
    <property type="entry name" value="BTAD"/>
</dbReference>
<dbReference type="Gene3D" id="1.10.10.10">
    <property type="entry name" value="Winged helix-like DNA-binding domain superfamily/Winged helix DNA-binding domain"/>
    <property type="match status" value="1"/>
</dbReference>
<evidence type="ECO:0000256" key="4">
    <source>
        <dbReference type="ARBA" id="ARBA00023163"/>
    </source>
</evidence>
<dbReference type="InterPro" id="IPR002182">
    <property type="entry name" value="NB-ARC"/>
</dbReference>
<keyword evidence="2" id="KW-0805">Transcription regulation</keyword>
<dbReference type="InterPro" id="IPR027417">
    <property type="entry name" value="P-loop_NTPase"/>
</dbReference>
<dbReference type="PANTHER" id="PTHR35807:SF1">
    <property type="entry name" value="TRANSCRIPTIONAL REGULATOR REDD"/>
    <property type="match status" value="1"/>
</dbReference>
<dbReference type="PANTHER" id="PTHR35807">
    <property type="entry name" value="TRANSCRIPTIONAL REGULATOR REDD-RELATED"/>
    <property type="match status" value="1"/>
</dbReference>
<dbReference type="SMART" id="SM01043">
    <property type="entry name" value="BTAD"/>
    <property type="match status" value="1"/>
</dbReference>
<evidence type="ECO:0000313" key="8">
    <source>
        <dbReference type="Proteomes" id="UP001596004"/>
    </source>
</evidence>
<keyword evidence="3 5" id="KW-0238">DNA-binding</keyword>